<organism evidence="2 3">
    <name type="scientific">Fusarium austroafricanum</name>
    <dbReference type="NCBI Taxonomy" id="2364996"/>
    <lineage>
        <taxon>Eukaryota</taxon>
        <taxon>Fungi</taxon>
        <taxon>Dikarya</taxon>
        <taxon>Ascomycota</taxon>
        <taxon>Pezizomycotina</taxon>
        <taxon>Sordariomycetes</taxon>
        <taxon>Hypocreomycetidae</taxon>
        <taxon>Hypocreales</taxon>
        <taxon>Nectriaceae</taxon>
        <taxon>Fusarium</taxon>
        <taxon>Fusarium concolor species complex</taxon>
    </lineage>
</organism>
<comment type="caution">
    <text evidence="2">The sequence shown here is derived from an EMBL/GenBank/DDBJ whole genome shotgun (WGS) entry which is preliminary data.</text>
</comment>
<dbReference type="Proteomes" id="UP000605986">
    <property type="component" value="Unassembled WGS sequence"/>
</dbReference>
<evidence type="ECO:0000313" key="3">
    <source>
        <dbReference type="Proteomes" id="UP000605986"/>
    </source>
</evidence>
<keyword evidence="3" id="KW-1185">Reference proteome</keyword>
<sequence>MHVYCAPACPDDSNHVNEFIAVGADHATKEVPSNLKIPVQRGAPAEVAQHRPSTLRVLMHIMRKYHKSTFQSADATYKQFWENLHIGGLDEKWKISDLARLKRRFEWVLEFIETGSLPLEAQTAEELLWEALKDNALSSHTHPYSFQAQKTDSWLNPDLSPVWVRDFLSAKGSLEYVKIGIQTRMSDMGINGFCDAYGILVAWIWEKSMYQPGNWQRDENETSFGEVPASPRGVGELQETGHTTLSDHISTGPSSTTPGSQDSHSCETDDPQSPTTPTTPPTPVTKTENTKPPASIASTSHQPPPPPY</sequence>
<keyword evidence="2" id="KW-0238">DNA-binding</keyword>
<evidence type="ECO:0000313" key="2">
    <source>
        <dbReference type="EMBL" id="KAF4457160.1"/>
    </source>
</evidence>
<keyword evidence="2" id="KW-0371">Homeobox</keyword>
<feature type="region of interest" description="Disordered" evidence="1">
    <location>
        <begin position="216"/>
        <end position="308"/>
    </location>
</feature>
<evidence type="ECO:0000256" key="1">
    <source>
        <dbReference type="SAM" id="MobiDB-lite"/>
    </source>
</evidence>
<reference evidence="2" key="1">
    <citation type="submission" date="2020-01" db="EMBL/GenBank/DDBJ databases">
        <title>Identification and distribution of gene clusters putatively required for synthesis of sphingolipid metabolism inhibitors in phylogenetically diverse species of the filamentous fungus Fusarium.</title>
        <authorList>
            <person name="Kim H.-S."/>
            <person name="Busman M."/>
            <person name="Brown D.W."/>
            <person name="Divon H."/>
            <person name="Uhlig S."/>
            <person name="Proctor R.H."/>
        </authorList>
    </citation>
    <scope>NUCLEOTIDE SEQUENCE</scope>
    <source>
        <strain evidence="2">NRRL 53441</strain>
    </source>
</reference>
<protein>
    <submittedName>
        <fullName evidence="2">Homeodomain-like protein</fullName>
    </submittedName>
</protein>
<dbReference type="OrthoDB" id="5106194at2759"/>
<gene>
    <name evidence="2" type="ORF">F53441_848</name>
</gene>
<dbReference type="EMBL" id="JAADJG010000033">
    <property type="protein sequence ID" value="KAF4457160.1"/>
    <property type="molecule type" value="Genomic_DNA"/>
</dbReference>
<name>A0A8H4KW11_9HYPO</name>
<feature type="compositionally biased region" description="Low complexity" evidence="1">
    <location>
        <begin position="284"/>
        <end position="293"/>
    </location>
</feature>
<accession>A0A8H4KW11</accession>
<dbReference type="AlphaFoldDB" id="A0A8H4KW11"/>
<feature type="compositionally biased region" description="Low complexity" evidence="1">
    <location>
        <begin position="250"/>
        <end position="260"/>
    </location>
</feature>
<dbReference type="GO" id="GO:0003677">
    <property type="term" value="F:DNA binding"/>
    <property type="evidence" value="ECO:0007669"/>
    <property type="project" value="UniProtKB-KW"/>
</dbReference>
<feature type="compositionally biased region" description="Polar residues" evidence="1">
    <location>
        <begin position="240"/>
        <end position="249"/>
    </location>
</feature>
<proteinExistence type="predicted"/>